<organism evidence="3 4">
    <name type="scientific">Rhodococcoides kyotonense</name>
    <dbReference type="NCBI Taxonomy" id="398843"/>
    <lineage>
        <taxon>Bacteria</taxon>
        <taxon>Bacillati</taxon>
        <taxon>Actinomycetota</taxon>
        <taxon>Actinomycetes</taxon>
        <taxon>Mycobacteriales</taxon>
        <taxon>Nocardiaceae</taxon>
        <taxon>Rhodococcoides</taxon>
    </lineage>
</organism>
<dbReference type="STRING" id="398843.A3K89_15630"/>
<sequence length="415" mass="42503">MLAPERRRRSDLVAAAVILVVAVVALGVVWLRSDAHGTTYSPAASPLPQADTATSVPTSLNEVWRASSPVTRSPAVTGSAVVTGDGGTVRGLDPATGSVAWSYSRDRDLCSVTDAWNTAVAVFSDDRGCSQVTELDGATGNRKAQRTSDADDAVHTSDDGTYLTARGDTRMEVWRSDLVRTLEYGRVDAPVNPNSQPRTGCTLLSSASNSSRVAVLERCPGESAARLTMLAPAPKDAQQPEVYGSSVVAALEGPSGAFDGATVLVASGDRVALAIPTTAGIPARVGIYDGNAQPLSEFELPDAVAGTGPFPDTEPVKAASVFAWWTGTATVALNLGDLSPAWSLPSALGPGAVMAGRLLVPVPDGIAVIDPATGSIDDTVAVDRAGYTGPIGTAVVGDVVLEQRQDTVVALAAGS</sequence>
<keyword evidence="2" id="KW-1133">Transmembrane helix</keyword>
<keyword evidence="2" id="KW-0812">Transmembrane</keyword>
<dbReference type="InterPro" id="IPR015943">
    <property type="entry name" value="WD40/YVTN_repeat-like_dom_sf"/>
</dbReference>
<accession>A0A239LU41</accession>
<gene>
    <name evidence="3" type="ORF">SAMN05421642_11497</name>
</gene>
<reference evidence="4" key="1">
    <citation type="submission" date="2017-06" db="EMBL/GenBank/DDBJ databases">
        <authorList>
            <person name="Varghese N."/>
            <person name="Submissions S."/>
        </authorList>
    </citation>
    <scope>NUCLEOTIDE SEQUENCE [LARGE SCALE GENOMIC DNA]</scope>
    <source>
        <strain evidence="4">JCM 23211</strain>
    </source>
</reference>
<protein>
    <submittedName>
        <fullName evidence="3">PQQ-like domain-containing protein</fullName>
    </submittedName>
</protein>
<dbReference type="RefSeq" id="WP_089250083.1">
    <property type="nucleotide sequence ID" value="NZ_FZOW01000014.1"/>
</dbReference>
<dbReference type="AlphaFoldDB" id="A0A239LU41"/>
<evidence type="ECO:0000313" key="4">
    <source>
        <dbReference type="Proteomes" id="UP000198327"/>
    </source>
</evidence>
<dbReference type="EMBL" id="FZOW01000014">
    <property type="protein sequence ID" value="SNT33790.1"/>
    <property type="molecule type" value="Genomic_DNA"/>
</dbReference>
<evidence type="ECO:0000256" key="2">
    <source>
        <dbReference type="SAM" id="Phobius"/>
    </source>
</evidence>
<evidence type="ECO:0000256" key="1">
    <source>
        <dbReference type="SAM" id="MobiDB-lite"/>
    </source>
</evidence>
<dbReference type="SUPFAM" id="SSF50998">
    <property type="entry name" value="Quinoprotein alcohol dehydrogenase-like"/>
    <property type="match status" value="1"/>
</dbReference>
<name>A0A239LU41_9NOCA</name>
<dbReference type="InterPro" id="IPR011047">
    <property type="entry name" value="Quinoprotein_ADH-like_sf"/>
</dbReference>
<keyword evidence="2" id="KW-0472">Membrane</keyword>
<dbReference type="Proteomes" id="UP000198327">
    <property type="component" value="Unassembled WGS sequence"/>
</dbReference>
<dbReference type="Gene3D" id="2.130.10.10">
    <property type="entry name" value="YVTN repeat-like/Quinoprotein amine dehydrogenase"/>
    <property type="match status" value="1"/>
</dbReference>
<dbReference type="OrthoDB" id="5182370at2"/>
<keyword evidence="4" id="KW-1185">Reference proteome</keyword>
<proteinExistence type="predicted"/>
<feature type="transmembrane region" description="Helical" evidence="2">
    <location>
        <begin position="12"/>
        <end position="31"/>
    </location>
</feature>
<evidence type="ECO:0000313" key="3">
    <source>
        <dbReference type="EMBL" id="SNT33790.1"/>
    </source>
</evidence>
<feature type="region of interest" description="Disordered" evidence="1">
    <location>
        <begin position="65"/>
        <end position="89"/>
    </location>
</feature>